<sequence>MKTSLILMVLRVRHFIRLATFKQSSATESGPYDYNRGGNPTRDALERVLAKLDKADHAFCFTSGMAALATVTHLVGAGEEIVAGDDMYGGSDRLLSKVTPKNGIVAGKFIRPRRDCFCCWSQDQTCVDKKPHQPENTNF</sequence>
<evidence type="ECO:0000256" key="1">
    <source>
        <dbReference type="ARBA" id="ARBA00001933"/>
    </source>
</evidence>
<evidence type="ECO:0000256" key="2">
    <source>
        <dbReference type="ARBA" id="ARBA00022898"/>
    </source>
</evidence>
<dbReference type="InterPro" id="IPR015424">
    <property type="entry name" value="PyrdxlP-dep_Trfase"/>
</dbReference>
<dbReference type="SUPFAM" id="SSF53383">
    <property type="entry name" value="PLP-dependent transferases"/>
    <property type="match status" value="1"/>
</dbReference>
<dbReference type="GO" id="GO:0030170">
    <property type="term" value="F:pyridoxal phosphate binding"/>
    <property type="evidence" value="ECO:0007669"/>
    <property type="project" value="InterPro"/>
</dbReference>
<reference evidence="6 7" key="2">
    <citation type="submission" date="2025-04" db="UniProtKB">
        <authorList>
            <consortium name="RefSeq"/>
        </authorList>
    </citation>
    <scope>IDENTIFICATION</scope>
    <source>
        <tissue evidence="6 7">Leaf</tissue>
    </source>
</reference>
<dbReference type="GO" id="GO:0047804">
    <property type="term" value="F:cysteine-S-conjugate beta-lyase activity"/>
    <property type="evidence" value="ECO:0007669"/>
    <property type="project" value="UniProtKB-ARBA"/>
</dbReference>
<dbReference type="InterPro" id="IPR015421">
    <property type="entry name" value="PyrdxlP-dep_Trfase_major"/>
</dbReference>
<dbReference type="RefSeq" id="XP_031404061.1">
    <property type="nucleotide sequence ID" value="XM_031548201.1"/>
</dbReference>
<dbReference type="Pfam" id="PF01053">
    <property type="entry name" value="Cys_Met_Meta_PP"/>
    <property type="match status" value="1"/>
</dbReference>
<dbReference type="Gene3D" id="3.40.640.10">
    <property type="entry name" value="Type I PLP-dependent aspartate aminotransferase-like (Major domain)"/>
    <property type="match status" value="1"/>
</dbReference>
<keyword evidence="3" id="KW-0456">Lyase</keyword>
<reference evidence="5" key="1">
    <citation type="journal article" date="2020" name="Plant Biotechnol. J.">
        <title>The pomegranate (Punica granatum L.) draft genome dissects genetic divergence between soft- and hard-seeded cultivars.</title>
        <authorList>
            <person name="Luo X."/>
            <person name="Li H."/>
            <person name="Wu Z."/>
            <person name="Yao W."/>
            <person name="Zhao P."/>
            <person name="Cao D."/>
            <person name="Yu H."/>
            <person name="Li K."/>
            <person name="Poudel K."/>
            <person name="Zhao D."/>
            <person name="Zhang F."/>
            <person name="Xia X."/>
            <person name="Chen L."/>
            <person name="Wang Q."/>
            <person name="Jing D."/>
            <person name="Cao S."/>
        </authorList>
    </citation>
    <scope>NUCLEOTIDE SEQUENCE [LARGE SCALE GENOMIC DNA]</scope>
</reference>
<comment type="cofactor">
    <cofactor evidence="1 4">
        <name>pyridoxal 5'-phosphate</name>
        <dbReference type="ChEBI" id="CHEBI:597326"/>
    </cofactor>
</comment>
<dbReference type="RefSeq" id="XP_031404057.1">
    <property type="nucleotide sequence ID" value="XM_031548197.1"/>
</dbReference>
<evidence type="ECO:0000313" key="7">
    <source>
        <dbReference type="RefSeq" id="XP_031404061.1"/>
    </source>
</evidence>
<dbReference type="Proteomes" id="UP000515151">
    <property type="component" value="Chromosome 1"/>
</dbReference>
<dbReference type="InterPro" id="IPR000277">
    <property type="entry name" value="Cys/Met-Metab_PyrdxlP-dep_enz"/>
</dbReference>
<evidence type="ECO:0000256" key="3">
    <source>
        <dbReference type="ARBA" id="ARBA00023239"/>
    </source>
</evidence>
<evidence type="ECO:0000313" key="6">
    <source>
        <dbReference type="RefSeq" id="XP_031404057.1"/>
    </source>
</evidence>
<dbReference type="AlphaFoldDB" id="A0A6P8E2B2"/>
<dbReference type="GeneID" id="116213313"/>
<name>A0A6P8E2B2_PUNGR</name>
<evidence type="ECO:0000313" key="5">
    <source>
        <dbReference type="Proteomes" id="UP000515151"/>
    </source>
</evidence>
<protein>
    <submittedName>
        <fullName evidence="6 7">Cystathionine beta-lyase, chloroplastic-like</fullName>
    </submittedName>
</protein>
<accession>A0A6P8E2B2</accession>
<comment type="similarity">
    <text evidence="4">Belongs to the trans-sulfuration enzymes family.</text>
</comment>
<keyword evidence="2 4" id="KW-0663">Pyridoxal phosphate</keyword>
<organism evidence="5 6">
    <name type="scientific">Punica granatum</name>
    <name type="common">Pomegranate</name>
    <dbReference type="NCBI Taxonomy" id="22663"/>
    <lineage>
        <taxon>Eukaryota</taxon>
        <taxon>Viridiplantae</taxon>
        <taxon>Streptophyta</taxon>
        <taxon>Embryophyta</taxon>
        <taxon>Tracheophyta</taxon>
        <taxon>Spermatophyta</taxon>
        <taxon>Magnoliopsida</taxon>
        <taxon>eudicotyledons</taxon>
        <taxon>Gunneridae</taxon>
        <taxon>Pentapetalae</taxon>
        <taxon>rosids</taxon>
        <taxon>malvids</taxon>
        <taxon>Myrtales</taxon>
        <taxon>Lythraceae</taxon>
        <taxon>Punica</taxon>
    </lineage>
</organism>
<proteinExistence type="inferred from homology"/>
<dbReference type="GO" id="GO:0005737">
    <property type="term" value="C:cytoplasm"/>
    <property type="evidence" value="ECO:0007669"/>
    <property type="project" value="TreeGrafter"/>
</dbReference>
<evidence type="ECO:0000256" key="4">
    <source>
        <dbReference type="RuleBase" id="RU362118"/>
    </source>
</evidence>
<dbReference type="GO" id="GO:0019346">
    <property type="term" value="P:transsulfuration"/>
    <property type="evidence" value="ECO:0007669"/>
    <property type="project" value="InterPro"/>
</dbReference>
<dbReference type="OrthoDB" id="3512640at2759"/>
<keyword evidence="5" id="KW-1185">Reference proteome</keyword>
<gene>
    <name evidence="6 7" type="primary">LOC116213313</name>
</gene>
<dbReference type="PANTHER" id="PTHR11808">
    <property type="entry name" value="TRANS-SULFURATION ENZYME FAMILY MEMBER"/>
    <property type="match status" value="1"/>
</dbReference>
<dbReference type="PANTHER" id="PTHR11808:SF50">
    <property type="entry name" value="CYSTATHIONINE BETA-LYASE"/>
    <property type="match status" value="1"/>
</dbReference>